<evidence type="ECO:0000313" key="5">
    <source>
        <dbReference type="Proteomes" id="UP000014408"/>
    </source>
</evidence>
<name>S2Z9T8_9CORY</name>
<dbReference type="PANTHER" id="PTHR43072">
    <property type="entry name" value="N-ACETYLTRANSFERASE"/>
    <property type="match status" value="1"/>
</dbReference>
<dbReference type="HOGENOM" id="CLU_013985_4_4_11"/>
<dbReference type="SUPFAM" id="SSF55729">
    <property type="entry name" value="Acyl-CoA N-acyltransferases (Nat)"/>
    <property type="match status" value="1"/>
</dbReference>
<dbReference type="AlphaFoldDB" id="S2Z9T8"/>
<dbReference type="Gene3D" id="3.40.630.30">
    <property type="match status" value="1"/>
</dbReference>
<reference evidence="4 5" key="1">
    <citation type="submission" date="2013-05" db="EMBL/GenBank/DDBJ databases">
        <title>The Genome Sequence of Corynebacterium pyruviciproducens 1773O (ATCC BAA-1742).</title>
        <authorList>
            <consortium name="The Broad Institute Genomics Platform"/>
            <person name="Earl A."/>
            <person name="Ward D."/>
            <person name="Feldgarden M."/>
            <person name="Gevers D."/>
            <person name="Tong J."/>
            <person name="Walker B."/>
            <person name="Young S."/>
            <person name="Zeng Q."/>
            <person name="Gargeya S."/>
            <person name="Fitzgerald M."/>
            <person name="Haas B."/>
            <person name="Abouelleil A."/>
            <person name="Allen A.W."/>
            <person name="Alvarado L."/>
            <person name="Arachchi H.M."/>
            <person name="Berlin A.M."/>
            <person name="Chapman S.B."/>
            <person name="Gainer-Dewar J."/>
            <person name="Goldberg J."/>
            <person name="Griggs A."/>
            <person name="Gujja S."/>
            <person name="Hansen M."/>
            <person name="Howarth C."/>
            <person name="Imamovic A."/>
            <person name="Ireland A."/>
            <person name="Larimer J."/>
            <person name="McCowan C."/>
            <person name="Murphy C."/>
            <person name="Pearson M."/>
            <person name="Poon T.W."/>
            <person name="Priest M."/>
            <person name="Roberts A."/>
            <person name="Saif S."/>
            <person name="Shea T."/>
            <person name="Sisk P."/>
            <person name="Sykes S."/>
            <person name="Wortman J."/>
            <person name="Nusbaum C."/>
            <person name="Birren B."/>
        </authorList>
    </citation>
    <scope>NUCLEOTIDE SEQUENCE [LARGE SCALE GENOMIC DNA]</scope>
    <source>
        <strain evidence="4 5">ATCC BAA-1742</strain>
    </source>
</reference>
<dbReference type="Proteomes" id="UP000014408">
    <property type="component" value="Unassembled WGS sequence"/>
</dbReference>
<evidence type="ECO:0000256" key="2">
    <source>
        <dbReference type="ARBA" id="ARBA00023315"/>
    </source>
</evidence>
<dbReference type="eggNOG" id="COG1247">
    <property type="taxonomic scope" value="Bacteria"/>
</dbReference>
<dbReference type="GO" id="GO:0016747">
    <property type="term" value="F:acyltransferase activity, transferring groups other than amino-acyl groups"/>
    <property type="evidence" value="ECO:0007669"/>
    <property type="project" value="InterPro"/>
</dbReference>
<evidence type="ECO:0000259" key="3">
    <source>
        <dbReference type="PROSITE" id="PS51186"/>
    </source>
</evidence>
<organism evidence="4 5">
    <name type="scientific">Corynebacterium pyruviciproducens ATCC BAA-1742</name>
    <dbReference type="NCBI Taxonomy" id="1125779"/>
    <lineage>
        <taxon>Bacteria</taxon>
        <taxon>Bacillati</taxon>
        <taxon>Actinomycetota</taxon>
        <taxon>Actinomycetes</taxon>
        <taxon>Mycobacteriales</taxon>
        <taxon>Corynebacteriaceae</taxon>
        <taxon>Corynebacterium</taxon>
    </lineage>
</organism>
<keyword evidence="5" id="KW-1185">Reference proteome</keyword>
<dbReference type="CDD" id="cd04301">
    <property type="entry name" value="NAT_SF"/>
    <property type="match status" value="1"/>
</dbReference>
<dbReference type="PROSITE" id="PS51186">
    <property type="entry name" value="GNAT"/>
    <property type="match status" value="1"/>
</dbReference>
<gene>
    <name evidence="4" type="ORF">HMPREF1219_00083</name>
</gene>
<dbReference type="PANTHER" id="PTHR43072:SF23">
    <property type="entry name" value="UPF0039 PROTEIN C11D3.02C"/>
    <property type="match status" value="1"/>
</dbReference>
<accession>S2Z9T8</accession>
<proteinExistence type="predicted"/>
<dbReference type="Pfam" id="PF00583">
    <property type="entry name" value="Acetyltransf_1"/>
    <property type="match status" value="1"/>
</dbReference>
<comment type="caution">
    <text evidence="4">The sequence shown here is derived from an EMBL/GenBank/DDBJ whole genome shotgun (WGS) entry which is preliminary data.</text>
</comment>
<evidence type="ECO:0000256" key="1">
    <source>
        <dbReference type="ARBA" id="ARBA00022679"/>
    </source>
</evidence>
<keyword evidence="1" id="KW-0808">Transferase</keyword>
<dbReference type="InterPro" id="IPR016181">
    <property type="entry name" value="Acyl_CoA_acyltransferase"/>
</dbReference>
<dbReference type="InterPro" id="IPR000182">
    <property type="entry name" value="GNAT_dom"/>
</dbReference>
<feature type="domain" description="N-acetyltransferase" evidence="3">
    <location>
        <begin position="18"/>
        <end position="177"/>
    </location>
</feature>
<keyword evidence="2" id="KW-0012">Acyltransferase</keyword>
<dbReference type="PATRIC" id="fig|1125779.3.peg.79"/>
<dbReference type="STRING" id="1125779.HMPREF1219_00083"/>
<sequence>MHGNGHRCVAGVLKIDTIRIRPAELSDAPVLTVIRNWAADETVALFDDSHITATDQADWIASSQEQGFPIIVAENEAGTVVGYASCGTYRAYSGYRHTVENSVYVLPGNQGHGIGTALLSAVLDHARTNPAVHRVVAWIEAGNAASIALHVKSGFTVKGTLSEAGWKFGRWLDVTVLELAV</sequence>
<protein>
    <recommendedName>
        <fullName evidence="3">N-acetyltransferase domain-containing protein</fullName>
    </recommendedName>
</protein>
<dbReference type="EMBL" id="ATBY01000001">
    <property type="protein sequence ID" value="EPD71145.1"/>
    <property type="molecule type" value="Genomic_DNA"/>
</dbReference>
<evidence type="ECO:0000313" key="4">
    <source>
        <dbReference type="EMBL" id="EPD71145.1"/>
    </source>
</evidence>